<name>A0A9D8KUQ4_9GAMM</name>
<keyword evidence="2 4" id="KW-0560">Oxidoreductase</keyword>
<evidence type="ECO:0000313" key="4">
    <source>
        <dbReference type="EMBL" id="MBN8797761.1"/>
    </source>
</evidence>
<comment type="caution">
    <text evidence="4">The sequence shown here is derived from an EMBL/GenBank/DDBJ whole genome shotgun (WGS) entry which is preliminary data.</text>
</comment>
<dbReference type="InterPro" id="IPR023010">
    <property type="entry name" value="GcvPA"/>
</dbReference>
<dbReference type="InterPro" id="IPR015424">
    <property type="entry name" value="PyrdxlP-dep_Trfase"/>
</dbReference>
<dbReference type="EMBL" id="JAFKMG010000015">
    <property type="protein sequence ID" value="MBN8797761.1"/>
    <property type="molecule type" value="Genomic_DNA"/>
</dbReference>
<evidence type="ECO:0000259" key="3">
    <source>
        <dbReference type="Pfam" id="PF02347"/>
    </source>
</evidence>
<sequence>MPQNTPSLRELEHASAFVDRHIGPNDAEIAQMLRVVGHDSLDALTDAIVPGAIKSPAPLALPESLTEVQALAKIRAIAGKNKVLRSFIGQGYYGTHTPNVILRNILENPAWYTAYTPYQAEISQGRMEALINFQQMVADLTGMEIANASLLDEATAAAEAMTLAKLSAKSKSDVLFVHDAVHPQTLELLRTRAEPMCIVLRVGTPAEA</sequence>
<gene>
    <name evidence="4" type="ORF">J0H45_00120</name>
</gene>
<accession>A0A9D8KUQ4</accession>
<organism evidence="4 5">
    <name type="scientific">Stenotrophomonas nitritireducens</name>
    <dbReference type="NCBI Taxonomy" id="83617"/>
    <lineage>
        <taxon>Bacteria</taxon>
        <taxon>Pseudomonadati</taxon>
        <taxon>Pseudomonadota</taxon>
        <taxon>Gammaproteobacteria</taxon>
        <taxon>Lysobacterales</taxon>
        <taxon>Lysobacteraceae</taxon>
        <taxon>Stenotrophomonas</taxon>
    </lineage>
</organism>
<keyword evidence="1" id="KW-0663">Pyridoxal phosphate</keyword>
<protein>
    <submittedName>
        <fullName evidence="4">Glycine dehydrogenase (Aminomethyl-transferring)</fullName>
        <ecNumber evidence="4">1.4.4.2</ecNumber>
    </submittedName>
</protein>
<dbReference type="Proteomes" id="UP000664815">
    <property type="component" value="Unassembled WGS sequence"/>
</dbReference>
<dbReference type="GO" id="GO:0004375">
    <property type="term" value="F:glycine dehydrogenase (decarboxylating) activity"/>
    <property type="evidence" value="ECO:0007669"/>
    <property type="project" value="UniProtKB-EC"/>
</dbReference>
<evidence type="ECO:0000256" key="2">
    <source>
        <dbReference type="ARBA" id="ARBA00023002"/>
    </source>
</evidence>
<evidence type="ECO:0000256" key="1">
    <source>
        <dbReference type="ARBA" id="ARBA00022898"/>
    </source>
</evidence>
<dbReference type="Gene3D" id="3.40.640.10">
    <property type="entry name" value="Type I PLP-dependent aspartate aminotransferase-like (Major domain)"/>
    <property type="match status" value="1"/>
</dbReference>
<dbReference type="GO" id="GO:0009116">
    <property type="term" value="P:nucleoside metabolic process"/>
    <property type="evidence" value="ECO:0007669"/>
    <property type="project" value="InterPro"/>
</dbReference>
<evidence type="ECO:0000313" key="5">
    <source>
        <dbReference type="Proteomes" id="UP000664815"/>
    </source>
</evidence>
<dbReference type="Pfam" id="PF02347">
    <property type="entry name" value="GDC-P"/>
    <property type="match status" value="1"/>
</dbReference>
<reference evidence="4" key="1">
    <citation type="submission" date="2021-02" db="EMBL/GenBank/DDBJ databases">
        <title>Thiocyanate and organic carbon inputs drive convergent selection for specific autotrophic Afipia and Thiobacillus strains within complex microbiomes.</title>
        <authorList>
            <person name="Huddy R.J."/>
            <person name="Sachdeva R."/>
            <person name="Kadzinga F."/>
            <person name="Kantor R.S."/>
            <person name="Harrison S.T.L."/>
            <person name="Banfield J.F."/>
        </authorList>
    </citation>
    <scope>NUCLEOTIDE SEQUENCE</scope>
    <source>
        <strain evidence="4">SCN18_10_11_15_R1_P_69_7</strain>
    </source>
</reference>
<feature type="domain" description="Glycine cleavage system P-protein N-terminal" evidence="3">
    <location>
        <begin position="19"/>
        <end position="199"/>
    </location>
</feature>
<dbReference type="SUPFAM" id="SSF53383">
    <property type="entry name" value="PLP-dependent transferases"/>
    <property type="match status" value="1"/>
</dbReference>
<dbReference type="InterPro" id="IPR015421">
    <property type="entry name" value="PyrdxlP-dep_Trfase_major"/>
</dbReference>
<dbReference type="FunFam" id="3.40.640.10:FF:000199">
    <property type="entry name" value="Glycine dehydrogenase [decarboxylating], mitochondrial"/>
    <property type="match status" value="1"/>
</dbReference>
<dbReference type="AlphaFoldDB" id="A0A9D8KUQ4"/>
<dbReference type="PANTHER" id="PTHR42806">
    <property type="entry name" value="GLYCINE CLEAVAGE SYSTEM P-PROTEIN"/>
    <property type="match status" value="1"/>
</dbReference>
<dbReference type="InterPro" id="IPR049315">
    <property type="entry name" value="GDC-P_N"/>
</dbReference>
<dbReference type="EC" id="1.4.4.2" evidence="4"/>
<dbReference type="PANTHER" id="PTHR42806:SF1">
    <property type="entry name" value="GLYCINE DEHYDROGENASE (DECARBOXYLATING)"/>
    <property type="match status" value="1"/>
</dbReference>
<feature type="non-terminal residue" evidence="4">
    <location>
        <position position="208"/>
    </location>
</feature>
<proteinExistence type="predicted"/>